<proteinExistence type="predicted"/>
<reference evidence="1" key="1">
    <citation type="submission" date="2022-09" db="EMBL/GenBank/DDBJ databases">
        <title>Complete genome sequence of Rossellomorea vietnamensis strain RL-WG62, a newly isolated PGPR with the potential for plant salinity stress alleviation.</title>
        <authorList>
            <person name="Ren L."/>
            <person name="Wang G."/>
            <person name="Hu H."/>
        </authorList>
    </citation>
    <scope>NUCLEOTIDE SEQUENCE</scope>
    <source>
        <strain evidence="1">RL-WG62</strain>
    </source>
</reference>
<evidence type="ECO:0000313" key="1">
    <source>
        <dbReference type="EMBL" id="UXH44097.1"/>
    </source>
</evidence>
<sequence length="181" mass="20893">MVINTIEFHIRNLPYIIRSAREEDAKKLSEVRLQIDGETENMDRVKGEAYIDEPGFKHIIREDTESPRNLFLVCEVEDRIAGFSRCEGKSLKRIAHKVEFGVGVLQEFWGYGIGKNLLKMSIRWADDNDIKKITLNVLETNEKAIMLYKNNGFEVEGVLKSDKLLSDGRYYDTVVMGRLHP</sequence>
<dbReference type="EMBL" id="CP104558">
    <property type="protein sequence ID" value="UXH44097.1"/>
    <property type="molecule type" value="Genomic_DNA"/>
</dbReference>
<evidence type="ECO:0000313" key="2">
    <source>
        <dbReference type="Proteomes" id="UP001064027"/>
    </source>
</evidence>
<accession>A0ACD4C915</accession>
<name>A0ACD4C915_9BACI</name>
<organism evidence="1 2">
    <name type="scientific">Rossellomorea vietnamensis</name>
    <dbReference type="NCBI Taxonomy" id="218284"/>
    <lineage>
        <taxon>Bacteria</taxon>
        <taxon>Bacillati</taxon>
        <taxon>Bacillota</taxon>
        <taxon>Bacilli</taxon>
        <taxon>Bacillales</taxon>
        <taxon>Bacillaceae</taxon>
        <taxon>Rossellomorea</taxon>
    </lineage>
</organism>
<gene>
    <name evidence="1" type="ORF">N5C46_21075</name>
</gene>
<dbReference type="Proteomes" id="UP001064027">
    <property type="component" value="Chromosome"/>
</dbReference>
<protein>
    <submittedName>
        <fullName evidence="1">GNAT family N-acetyltransferase</fullName>
    </submittedName>
</protein>
<keyword evidence="2" id="KW-1185">Reference proteome</keyword>